<gene>
    <name evidence="3" type="ordered locus">Atu4134</name>
</gene>
<feature type="region of interest" description="Disordered" evidence="1">
    <location>
        <begin position="1"/>
        <end position="50"/>
    </location>
</feature>
<dbReference type="STRING" id="176299.Atu4134"/>
<accession>Q7CU52</accession>
<dbReference type="EnsemblBacteria" id="AAK89298">
    <property type="protein sequence ID" value="AAK89298"/>
    <property type="gene ID" value="Atu4134"/>
</dbReference>
<feature type="region of interest" description="Disordered" evidence="1">
    <location>
        <begin position="80"/>
        <end position="135"/>
    </location>
</feature>
<sequence>MPSGTKPYPGGLGPKRLQGVKDMARENTGYLDSRDAPKSETATRARQGSRGRPVLVILIVSVLLALVVWAVVEYSVFEPDENLPQNPQTETAPVPQQPSGSGTFDNNPANGRAAPPASTETNPTPQDSTGAPRNP</sequence>
<keyword evidence="2" id="KW-1133">Transmembrane helix</keyword>
<evidence type="ECO:0000256" key="1">
    <source>
        <dbReference type="SAM" id="MobiDB-lite"/>
    </source>
</evidence>
<dbReference type="eggNOG" id="ENOG5031CFS">
    <property type="taxonomic scope" value="Bacteria"/>
</dbReference>
<evidence type="ECO:0000313" key="4">
    <source>
        <dbReference type="Proteomes" id="UP000000813"/>
    </source>
</evidence>
<feature type="compositionally biased region" description="Polar residues" evidence="1">
    <location>
        <begin position="118"/>
        <end position="135"/>
    </location>
</feature>
<feature type="compositionally biased region" description="Low complexity" evidence="1">
    <location>
        <begin position="106"/>
        <end position="117"/>
    </location>
</feature>
<dbReference type="KEGG" id="atu:Atu4134"/>
<organism evidence="3 4">
    <name type="scientific">Agrobacterium fabrum (strain C58 / ATCC 33970)</name>
    <name type="common">Agrobacterium tumefaciens (strain C58)</name>
    <dbReference type="NCBI Taxonomy" id="176299"/>
    <lineage>
        <taxon>Bacteria</taxon>
        <taxon>Pseudomonadati</taxon>
        <taxon>Pseudomonadota</taxon>
        <taxon>Alphaproteobacteria</taxon>
        <taxon>Hyphomicrobiales</taxon>
        <taxon>Rhizobiaceae</taxon>
        <taxon>Rhizobium/Agrobacterium group</taxon>
        <taxon>Agrobacterium</taxon>
        <taxon>Agrobacterium tumefaciens complex</taxon>
    </lineage>
</organism>
<keyword evidence="2" id="KW-0472">Membrane</keyword>
<evidence type="ECO:0000256" key="2">
    <source>
        <dbReference type="SAM" id="Phobius"/>
    </source>
</evidence>
<keyword evidence="4" id="KW-1185">Reference proteome</keyword>
<name>Q7CU52_AGRFC</name>
<reference evidence="3 4" key="2">
    <citation type="journal article" date="2001" name="Science">
        <title>Genome sequence of the plant pathogen and biotechnology agent Agrobacterium tumefaciens C58.</title>
        <authorList>
            <person name="Goodner B."/>
            <person name="Hinkle G."/>
            <person name="Gattung S."/>
            <person name="Miller N."/>
            <person name="Blanchard M."/>
            <person name="Qurollo B."/>
            <person name="Goldman B.S."/>
            <person name="Cao Y."/>
            <person name="Askenazi M."/>
            <person name="Halling C."/>
            <person name="Mullin L."/>
            <person name="Houmiel K."/>
            <person name="Gordon J."/>
            <person name="Vaudin M."/>
            <person name="Iartchouk O."/>
            <person name="Epp A."/>
            <person name="Liu F."/>
            <person name="Wollam C."/>
            <person name="Allinger M."/>
            <person name="Doughty D."/>
            <person name="Scott C."/>
            <person name="Lappas C."/>
            <person name="Markelz B."/>
            <person name="Flanagan C."/>
            <person name="Crowell C."/>
            <person name="Gurson J."/>
            <person name="Lomo C."/>
            <person name="Sear C."/>
            <person name="Strub G."/>
            <person name="Cielo C."/>
            <person name="Slater S."/>
        </authorList>
    </citation>
    <scope>NUCLEOTIDE SEQUENCE [LARGE SCALE GENOMIC DNA]</scope>
    <source>
        <strain evidence="4">C58 / ATCC 33970</strain>
    </source>
</reference>
<dbReference type="Proteomes" id="UP000000813">
    <property type="component" value="Chromosome linear"/>
</dbReference>
<feature type="transmembrane region" description="Helical" evidence="2">
    <location>
        <begin position="54"/>
        <end position="72"/>
    </location>
</feature>
<feature type="compositionally biased region" description="Basic and acidic residues" evidence="1">
    <location>
        <begin position="32"/>
        <end position="43"/>
    </location>
</feature>
<dbReference type="OrthoDB" id="8297519at2"/>
<reference evidence="3 4" key="1">
    <citation type="journal article" date="2001" name="Science">
        <title>The genome of the natural genetic engineer Agrobacterium tumefaciens C58.</title>
        <authorList>
            <person name="Wood D.W."/>
            <person name="Setubal J.C."/>
            <person name="Kaul R."/>
            <person name="Monks D.E."/>
            <person name="Kitajima J.P."/>
            <person name="Okura V.K."/>
            <person name="Zhou Y."/>
            <person name="Chen L."/>
            <person name="Wood G.E."/>
            <person name="Almeida N.F.Jr."/>
            <person name="Woo L."/>
            <person name="Chen Y."/>
            <person name="Paulsen I.T."/>
            <person name="Eisen J.A."/>
            <person name="Karp P.D."/>
            <person name="Bovee D.Sr."/>
            <person name="Chapman P."/>
            <person name="Clendenning J."/>
            <person name="Deatherage G."/>
            <person name="Gillet W."/>
            <person name="Grant C."/>
            <person name="Kutyavin T."/>
            <person name="Levy R."/>
            <person name="Li M.J."/>
            <person name="McClelland E."/>
            <person name="Palmieri A."/>
            <person name="Raymond C."/>
            <person name="Rouse G."/>
            <person name="Saenphimmachak C."/>
            <person name="Wu Z."/>
            <person name="Romero P."/>
            <person name="Gordon D."/>
            <person name="Zhang S."/>
            <person name="Yoo H."/>
            <person name="Tao Y."/>
            <person name="Biddle P."/>
            <person name="Jung M."/>
            <person name="Krespan W."/>
            <person name="Perry M."/>
            <person name="Gordon-Kamm B."/>
            <person name="Liao L."/>
            <person name="Kim S."/>
            <person name="Hendrick C."/>
            <person name="Zhao Z.Y."/>
            <person name="Dolan M."/>
            <person name="Chumley F."/>
            <person name="Tingey S.V."/>
            <person name="Tomb J.F."/>
            <person name="Gordon M.P."/>
            <person name="Olson M.V."/>
            <person name="Nester E.W."/>
        </authorList>
    </citation>
    <scope>NUCLEOTIDE SEQUENCE [LARGE SCALE GENOMIC DNA]</scope>
    <source>
        <strain evidence="4">C58 / ATCC 33970</strain>
    </source>
</reference>
<dbReference type="AlphaFoldDB" id="Q7CU52"/>
<dbReference type="EMBL" id="AE007870">
    <property type="protein sequence ID" value="AAK89298.2"/>
    <property type="molecule type" value="Genomic_DNA"/>
</dbReference>
<proteinExistence type="predicted"/>
<dbReference type="HOGENOM" id="CLU_2131533_0_0_5"/>
<evidence type="ECO:0000313" key="3">
    <source>
        <dbReference type="EMBL" id="AAK89298.2"/>
    </source>
</evidence>
<protein>
    <submittedName>
        <fullName evidence="3">Uncharacterized protein</fullName>
    </submittedName>
</protein>
<keyword evidence="2" id="KW-0812">Transmembrane</keyword>
<dbReference type="PATRIC" id="fig|176299.10.peg.3949"/>